<keyword evidence="1" id="KW-1133">Transmembrane helix</keyword>
<sequence>MRDILEGLYTSNDEKGKYKAAWCSFFFYLFLLLSVVLSIIASVRCSKSYINKTLFTYKFPMYKGESNFPAGTPVSLDGDGYVERGAGFGIYRNVSFSSTDEEMKGLKTEVLDKKILVAAYDGFIRMYVIENEMVIKKDDDKIPTVNGKTFAVDHLIKLTESRLVLVGTLAMIPLTVTYTYDGKNYVIEHTYGKTSLITTIDADAKFPHVDNLDNNTIALEFESNYQLKAAVATWNKEGRDAIMTFSKAFVANADGVYAYHGVAGMNSNKFIIAATGERNNGTGPIHEPHPIRCKVATVNNGEITFGDWELRWFSDSINWFALDNFNQHEALITYYDETEGNGIVAMAIFLDGPEATKVRYGGYTIIEHGGAAVSYQKITMRILSHSRFGVFFPDASNNGNLVFMMGERSSNNEITRAGANFVVARKGRRQQGGLFYFSIAAIDYKRFTLLDYFVSDSRKYSSLAIGYHMAYPIGITTSRDSKAKYIQFNGVYTFTDAKTKLVPGYTYYTNSNGGIIMGRPYGYNHAEFGSFYVDAWRDSQLCALHNQIGIAVSEKELLIRTY</sequence>
<evidence type="ECO:0000313" key="2">
    <source>
        <dbReference type="EMBL" id="OAO12718.1"/>
    </source>
</evidence>
<dbReference type="Proteomes" id="UP000078348">
    <property type="component" value="Unassembled WGS sequence"/>
</dbReference>
<evidence type="ECO:0000256" key="1">
    <source>
        <dbReference type="SAM" id="Phobius"/>
    </source>
</evidence>
<evidence type="ECO:0000313" key="3">
    <source>
        <dbReference type="Proteomes" id="UP000078348"/>
    </source>
</evidence>
<keyword evidence="1" id="KW-0472">Membrane</keyword>
<name>A0A196S6P7_BLAHN</name>
<keyword evidence="1" id="KW-0812">Transmembrane</keyword>
<feature type="transmembrane region" description="Helical" evidence="1">
    <location>
        <begin position="21"/>
        <end position="43"/>
    </location>
</feature>
<dbReference type="EMBL" id="LXWW01000520">
    <property type="protein sequence ID" value="OAO12718.1"/>
    <property type="molecule type" value="Genomic_DNA"/>
</dbReference>
<proteinExistence type="predicted"/>
<gene>
    <name evidence="2" type="ORF">AV274_5588</name>
</gene>
<organism evidence="2 3">
    <name type="scientific">Blastocystis sp. subtype 1 (strain ATCC 50177 / NandII)</name>
    <dbReference type="NCBI Taxonomy" id="478820"/>
    <lineage>
        <taxon>Eukaryota</taxon>
        <taxon>Sar</taxon>
        <taxon>Stramenopiles</taxon>
        <taxon>Bigyra</taxon>
        <taxon>Opalozoa</taxon>
        <taxon>Opalinata</taxon>
        <taxon>Blastocystidae</taxon>
        <taxon>Blastocystis</taxon>
    </lineage>
</organism>
<reference evidence="2 3" key="1">
    <citation type="submission" date="2016-05" db="EMBL/GenBank/DDBJ databases">
        <title>Nuclear genome of Blastocystis sp. subtype 1 NandII.</title>
        <authorList>
            <person name="Gentekaki E."/>
            <person name="Curtis B."/>
            <person name="Stairs C."/>
            <person name="Eme L."/>
            <person name="Herman E."/>
            <person name="Klimes V."/>
            <person name="Arias M.C."/>
            <person name="Elias M."/>
            <person name="Hilliou F."/>
            <person name="Klute M."/>
            <person name="Malik S.-B."/>
            <person name="Pightling A."/>
            <person name="Rachubinski R."/>
            <person name="Salas D."/>
            <person name="Schlacht A."/>
            <person name="Suga H."/>
            <person name="Archibald J."/>
            <person name="Ball S.G."/>
            <person name="Clark G."/>
            <person name="Dacks J."/>
            <person name="Van Der Giezen M."/>
            <person name="Tsaousis A."/>
            <person name="Roger A."/>
        </authorList>
    </citation>
    <scope>NUCLEOTIDE SEQUENCE [LARGE SCALE GENOMIC DNA]</scope>
    <source>
        <strain evidence="3">ATCC 50177 / NandII</strain>
    </source>
</reference>
<dbReference type="AlphaFoldDB" id="A0A196S6P7"/>
<protein>
    <submittedName>
        <fullName evidence="2">Uncharacterized protein</fullName>
    </submittedName>
</protein>
<comment type="caution">
    <text evidence="2">The sequence shown here is derived from an EMBL/GenBank/DDBJ whole genome shotgun (WGS) entry which is preliminary data.</text>
</comment>
<accession>A0A196S6P7</accession>
<dbReference type="OrthoDB" id="198538at2759"/>
<keyword evidence="3" id="KW-1185">Reference proteome</keyword>